<gene>
    <name evidence="1" type="ORF">OBBRIDRAFT_791925</name>
</gene>
<name>A0A8E2DLR0_9APHY</name>
<dbReference type="AlphaFoldDB" id="A0A8E2DLR0"/>
<organism evidence="1 2">
    <name type="scientific">Obba rivulosa</name>
    <dbReference type="NCBI Taxonomy" id="1052685"/>
    <lineage>
        <taxon>Eukaryota</taxon>
        <taxon>Fungi</taxon>
        <taxon>Dikarya</taxon>
        <taxon>Basidiomycota</taxon>
        <taxon>Agaricomycotina</taxon>
        <taxon>Agaricomycetes</taxon>
        <taxon>Polyporales</taxon>
        <taxon>Gelatoporiaceae</taxon>
        <taxon>Obba</taxon>
    </lineage>
</organism>
<reference evidence="1 2" key="1">
    <citation type="submission" date="2016-07" db="EMBL/GenBank/DDBJ databases">
        <title>Draft genome of the white-rot fungus Obba rivulosa 3A-2.</title>
        <authorList>
            <consortium name="DOE Joint Genome Institute"/>
            <person name="Miettinen O."/>
            <person name="Riley R."/>
            <person name="Acob R."/>
            <person name="Barry K."/>
            <person name="Cullen D."/>
            <person name="De Vries R."/>
            <person name="Hainaut M."/>
            <person name="Hatakka A."/>
            <person name="Henrissat B."/>
            <person name="Hilden K."/>
            <person name="Kuo R."/>
            <person name="Labutti K."/>
            <person name="Lipzen A."/>
            <person name="Makela M.R."/>
            <person name="Sandor L."/>
            <person name="Spatafora J.W."/>
            <person name="Grigoriev I.V."/>
            <person name="Hibbett D.S."/>
        </authorList>
    </citation>
    <scope>NUCLEOTIDE SEQUENCE [LARGE SCALE GENOMIC DNA]</scope>
    <source>
        <strain evidence="1 2">3A-2</strain>
    </source>
</reference>
<accession>A0A8E2DLR0</accession>
<protein>
    <submittedName>
        <fullName evidence="1">Uncharacterized protein</fullName>
    </submittedName>
</protein>
<dbReference type="Proteomes" id="UP000250043">
    <property type="component" value="Unassembled WGS sequence"/>
</dbReference>
<keyword evidence="2" id="KW-1185">Reference proteome</keyword>
<evidence type="ECO:0000313" key="1">
    <source>
        <dbReference type="EMBL" id="OCH91827.1"/>
    </source>
</evidence>
<sequence>MSRGSGVCNNCPSVGENSHPMYFTGAGAPATPLRVCESAPLTFVSGRNSACSSCPDMLTTNRLHNSPRPHVFTTTLRSVFLLIFSEPVISESHRRDARARLATFRSVLPRVCALPNSLMMVEQILTAYMLLGLLTIMRHLLLTVLEGVPALHMEGPPATTRCSQYMVALRRSWRGSLQKAGSRLYG</sequence>
<dbReference type="EMBL" id="KV722379">
    <property type="protein sequence ID" value="OCH91827.1"/>
    <property type="molecule type" value="Genomic_DNA"/>
</dbReference>
<proteinExistence type="predicted"/>
<evidence type="ECO:0000313" key="2">
    <source>
        <dbReference type="Proteomes" id="UP000250043"/>
    </source>
</evidence>